<comment type="caution">
    <text evidence="7">The sequence shown here is derived from an EMBL/GenBank/DDBJ whole genome shotgun (WGS) entry which is preliminary data.</text>
</comment>
<proteinExistence type="predicted"/>
<gene>
    <name evidence="7" type="ORF">SASPL_103199</name>
</gene>
<feature type="domain" description="EF hand associated type-2" evidence="6">
    <location>
        <begin position="70"/>
        <end position="122"/>
    </location>
</feature>
<dbReference type="SUPFAM" id="SSF56672">
    <property type="entry name" value="DNA/RNA polymerases"/>
    <property type="match status" value="1"/>
</dbReference>
<sequence>MQPPAPARASELLSLVTSAPANSVSSLPLQPSPSSLKFLPSIRLLSASDTESPQYILAPWASNVRVLLYNLLKELGLTSTGFLFLHTLFIEKGKIDTTWTLLKKFRYNDVLKLGDDYLPFPKSPDKVIASRVEHNPKLKPDKWMIYVSFIFSLISMTFKHSHVCILIIEILNSQVIFGDTESVMVQFGVPSVEAATDLGREAAYYVSGTFIRVH</sequence>
<dbReference type="InterPro" id="IPR013567">
    <property type="entry name" value="EF_hand_assoc_2"/>
</dbReference>
<keyword evidence="4" id="KW-0239">DNA-directed DNA polymerase</keyword>
<dbReference type="InterPro" id="IPR043502">
    <property type="entry name" value="DNA/RNA_pol_sf"/>
</dbReference>
<keyword evidence="3" id="KW-0548">Nucleotidyltransferase</keyword>
<evidence type="ECO:0000256" key="3">
    <source>
        <dbReference type="ARBA" id="ARBA00022695"/>
    </source>
</evidence>
<dbReference type="Gene3D" id="1.10.238.10">
    <property type="entry name" value="EF-hand"/>
    <property type="match status" value="1"/>
</dbReference>
<evidence type="ECO:0000256" key="1">
    <source>
        <dbReference type="ARBA" id="ARBA00012417"/>
    </source>
</evidence>
<evidence type="ECO:0000256" key="2">
    <source>
        <dbReference type="ARBA" id="ARBA00022679"/>
    </source>
</evidence>
<dbReference type="Proteomes" id="UP000298416">
    <property type="component" value="Unassembled WGS sequence"/>
</dbReference>
<accession>A0A8X8YXA7</accession>
<evidence type="ECO:0000256" key="4">
    <source>
        <dbReference type="ARBA" id="ARBA00022932"/>
    </source>
</evidence>
<dbReference type="InterPro" id="IPR006134">
    <property type="entry name" value="DNA-dir_DNA_pol_B_multi_dom"/>
</dbReference>
<dbReference type="AlphaFoldDB" id="A0A8X8YXA7"/>
<evidence type="ECO:0000313" key="7">
    <source>
        <dbReference type="EMBL" id="KAG6438262.1"/>
    </source>
</evidence>
<name>A0A8X8YXA7_SALSN</name>
<evidence type="ECO:0000259" key="6">
    <source>
        <dbReference type="Pfam" id="PF08356"/>
    </source>
</evidence>
<dbReference type="EMBL" id="PNBA02000001">
    <property type="protein sequence ID" value="KAG6438262.1"/>
    <property type="molecule type" value="Genomic_DNA"/>
</dbReference>
<dbReference type="Pfam" id="PF08356">
    <property type="entry name" value="EF_assoc_2"/>
    <property type="match status" value="1"/>
</dbReference>
<evidence type="ECO:0000313" key="8">
    <source>
        <dbReference type="Proteomes" id="UP000298416"/>
    </source>
</evidence>
<keyword evidence="8" id="KW-1185">Reference proteome</keyword>
<dbReference type="Gene3D" id="3.90.1600.10">
    <property type="entry name" value="Palm domain of DNA polymerase"/>
    <property type="match status" value="1"/>
</dbReference>
<dbReference type="EC" id="2.7.7.7" evidence="1"/>
<dbReference type="GO" id="GO:0003887">
    <property type="term" value="F:DNA-directed DNA polymerase activity"/>
    <property type="evidence" value="ECO:0007669"/>
    <property type="project" value="UniProtKB-KW"/>
</dbReference>
<dbReference type="InterPro" id="IPR023211">
    <property type="entry name" value="DNA_pol_palm_dom_sf"/>
</dbReference>
<evidence type="ECO:0000259" key="5">
    <source>
        <dbReference type="Pfam" id="PF00136"/>
    </source>
</evidence>
<reference evidence="7" key="1">
    <citation type="submission" date="2018-01" db="EMBL/GenBank/DDBJ databases">
        <authorList>
            <person name="Mao J.F."/>
        </authorList>
    </citation>
    <scope>NUCLEOTIDE SEQUENCE</scope>
    <source>
        <strain evidence="7">Huo1</strain>
        <tissue evidence="7">Leaf</tissue>
    </source>
</reference>
<dbReference type="Pfam" id="PF00136">
    <property type="entry name" value="DNA_pol_B"/>
    <property type="match status" value="1"/>
</dbReference>
<protein>
    <recommendedName>
        <fullName evidence="1">DNA-directed DNA polymerase</fullName>
        <ecNumber evidence="1">2.7.7.7</ecNumber>
    </recommendedName>
</protein>
<feature type="domain" description="DNA-directed DNA polymerase family B multifunctional" evidence="5">
    <location>
        <begin position="170"/>
        <end position="209"/>
    </location>
</feature>
<organism evidence="7">
    <name type="scientific">Salvia splendens</name>
    <name type="common">Scarlet sage</name>
    <dbReference type="NCBI Taxonomy" id="180675"/>
    <lineage>
        <taxon>Eukaryota</taxon>
        <taxon>Viridiplantae</taxon>
        <taxon>Streptophyta</taxon>
        <taxon>Embryophyta</taxon>
        <taxon>Tracheophyta</taxon>
        <taxon>Spermatophyta</taxon>
        <taxon>Magnoliopsida</taxon>
        <taxon>eudicotyledons</taxon>
        <taxon>Gunneridae</taxon>
        <taxon>Pentapetalae</taxon>
        <taxon>asterids</taxon>
        <taxon>lamiids</taxon>
        <taxon>Lamiales</taxon>
        <taxon>Lamiaceae</taxon>
        <taxon>Nepetoideae</taxon>
        <taxon>Mentheae</taxon>
        <taxon>Salviinae</taxon>
        <taxon>Salvia</taxon>
        <taxon>Salvia subgen. Calosphace</taxon>
        <taxon>core Calosphace</taxon>
    </lineage>
</organism>
<reference evidence="7" key="2">
    <citation type="submission" date="2020-08" db="EMBL/GenBank/DDBJ databases">
        <title>Plant Genome Project.</title>
        <authorList>
            <person name="Zhang R.-G."/>
        </authorList>
    </citation>
    <scope>NUCLEOTIDE SEQUENCE</scope>
    <source>
        <strain evidence="7">Huo1</strain>
        <tissue evidence="7">Leaf</tissue>
    </source>
</reference>
<dbReference type="GO" id="GO:0000166">
    <property type="term" value="F:nucleotide binding"/>
    <property type="evidence" value="ECO:0007669"/>
    <property type="project" value="InterPro"/>
</dbReference>
<keyword evidence="2" id="KW-0808">Transferase</keyword>
<dbReference type="GO" id="GO:0003677">
    <property type="term" value="F:DNA binding"/>
    <property type="evidence" value="ECO:0007669"/>
    <property type="project" value="InterPro"/>
</dbReference>